<proteinExistence type="inferred from homology"/>
<dbReference type="PROSITE" id="PS00639">
    <property type="entry name" value="THIOL_PROTEASE_HIS"/>
    <property type="match status" value="1"/>
</dbReference>
<comment type="similarity">
    <text evidence="1">Belongs to the peptidase C1 family.</text>
</comment>
<dbReference type="InterPro" id="IPR013128">
    <property type="entry name" value="Peptidase_C1A"/>
</dbReference>
<evidence type="ECO:0000313" key="3">
    <source>
        <dbReference type="Proteomes" id="UP000887540"/>
    </source>
</evidence>
<accession>A0A914EAF3</accession>
<dbReference type="GO" id="GO:0006508">
    <property type="term" value="P:proteolysis"/>
    <property type="evidence" value="ECO:0007669"/>
    <property type="project" value="InterPro"/>
</dbReference>
<dbReference type="InterPro" id="IPR025660">
    <property type="entry name" value="Pept_his_AS"/>
</dbReference>
<dbReference type="GO" id="GO:0008234">
    <property type="term" value="F:cysteine-type peptidase activity"/>
    <property type="evidence" value="ECO:0007669"/>
    <property type="project" value="InterPro"/>
</dbReference>
<evidence type="ECO:0000259" key="2">
    <source>
        <dbReference type="SMART" id="SM00645"/>
    </source>
</evidence>
<dbReference type="Gene3D" id="3.90.70.10">
    <property type="entry name" value="Cysteine proteinases"/>
    <property type="match status" value="1"/>
</dbReference>
<organism evidence="3 4">
    <name type="scientific">Acrobeloides nanus</name>
    <dbReference type="NCBI Taxonomy" id="290746"/>
    <lineage>
        <taxon>Eukaryota</taxon>
        <taxon>Metazoa</taxon>
        <taxon>Ecdysozoa</taxon>
        <taxon>Nematoda</taxon>
        <taxon>Chromadorea</taxon>
        <taxon>Rhabditida</taxon>
        <taxon>Tylenchina</taxon>
        <taxon>Cephalobomorpha</taxon>
        <taxon>Cephaloboidea</taxon>
        <taxon>Cephalobidae</taxon>
        <taxon>Acrobeloides</taxon>
    </lineage>
</organism>
<dbReference type="Pfam" id="PF00112">
    <property type="entry name" value="Peptidase_C1"/>
    <property type="match status" value="1"/>
</dbReference>
<dbReference type="AlphaFoldDB" id="A0A914EAF3"/>
<keyword evidence="3" id="KW-1185">Reference proteome</keyword>
<dbReference type="InterPro" id="IPR000668">
    <property type="entry name" value="Peptidase_C1A_C"/>
</dbReference>
<name>A0A914EAF3_9BILA</name>
<dbReference type="SMART" id="SM00645">
    <property type="entry name" value="Pept_C1"/>
    <property type="match status" value="1"/>
</dbReference>
<dbReference type="SUPFAM" id="SSF54001">
    <property type="entry name" value="Cysteine proteinases"/>
    <property type="match status" value="1"/>
</dbReference>
<feature type="domain" description="Peptidase C1A papain C-terminal" evidence="2">
    <location>
        <begin position="3"/>
        <end position="222"/>
    </location>
</feature>
<evidence type="ECO:0000313" key="4">
    <source>
        <dbReference type="WBParaSite" id="ACRNAN_scaffold6842.g30720.t1"/>
    </source>
</evidence>
<evidence type="ECO:0000256" key="1">
    <source>
        <dbReference type="ARBA" id="ARBA00008455"/>
    </source>
</evidence>
<reference evidence="4" key="1">
    <citation type="submission" date="2022-11" db="UniProtKB">
        <authorList>
            <consortium name="WormBaseParasite"/>
        </authorList>
    </citation>
    <scope>IDENTIFICATION</scope>
</reference>
<sequence length="237" mass="26213">MIESTLLRTQGKNVSLFEQELFDCSVNWGTNVGCSGGNIMYTLSWLNRNGQVNSSVYPQNPNSYNNGANGTCNTATTNTTTSGLQSVEPSSFFYFGPMGGFGLANFSHGTYEQNLVVHINTYGLASQILWVPWDFQYYLDGIWDPSVSDCQSAIGLHSLVLTGYGTGNESSNLYYDPNQVVYPTKDYWVAKNSFGTGWGMNGYIYIVRNSNNSCTQNFGYGNWSNYLVPTVKTFNGL</sequence>
<dbReference type="WBParaSite" id="ACRNAN_scaffold6842.g30720.t1">
    <property type="protein sequence ID" value="ACRNAN_scaffold6842.g30720.t1"/>
    <property type="gene ID" value="ACRNAN_scaffold6842.g30720"/>
</dbReference>
<dbReference type="PANTHER" id="PTHR12411">
    <property type="entry name" value="CYSTEINE PROTEASE FAMILY C1-RELATED"/>
    <property type="match status" value="1"/>
</dbReference>
<protein>
    <submittedName>
        <fullName evidence="4">Peptidase C1A papain C-terminal domain-containing protein</fullName>
    </submittedName>
</protein>
<dbReference type="Proteomes" id="UP000887540">
    <property type="component" value="Unplaced"/>
</dbReference>
<dbReference type="InterPro" id="IPR038765">
    <property type="entry name" value="Papain-like_cys_pep_sf"/>
</dbReference>